<evidence type="ECO:0000313" key="2">
    <source>
        <dbReference type="Proteomes" id="UP000541444"/>
    </source>
</evidence>
<dbReference type="PANTHER" id="PTHR33137:SF4">
    <property type="entry name" value="MEDIATOR OF RNA POLYMERASE II TRANSCRIPTION SUBUNIT 15A-RELATED"/>
    <property type="match status" value="1"/>
</dbReference>
<name>A0A7J7NS83_9MAGN</name>
<dbReference type="EMBL" id="JACGCM010000622">
    <property type="protein sequence ID" value="KAF6169953.1"/>
    <property type="molecule type" value="Genomic_DNA"/>
</dbReference>
<keyword evidence="2" id="KW-1185">Reference proteome</keyword>
<dbReference type="Proteomes" id="UP000541444">
    <property type="component" value="Unassembled WGS sequence"/>
</dbReference>
<dbReference type="InterPro" id="IPR044661">
    <property type="entry name" value="MED15a/b/c-like"/>
</dbReference>
<reference evidence="1 2" key="1">
    <citation type="journal article" date="2020" name="IScience">
        <title>Genome Sequencing of the Endangered Kingdonia uniflora (Circaeasteraceae, Ranunculales) Reveals Potential Mechanisms of Evolutionary Specialization.</title>
        <authorList>
            <person name="Sun Y."/>
            <person name="Deng T."/>
            <person name="Zhang A."/>
            <person name="Moore M.J."/>
            <person name="Landis J.B."/>
            <person name="Lin N."/>
            <person name="Zhang H."/>
            <person name="Zhang X."/>
            <person name="Huang J."/>
            <person name="Zhang X."/>
            <person name="Sun H."/>
            <person name="Wang H."/>
        </authorList>
    </citation>
    <scope>NUCLEOTIDE SEQUENCE [LARGE SCALE GENOMIC DNA]</scope>
    <source>
        <strain evidence="1">TB1705</strain>
        <tissue evidence="1">Leaf</tissue>
    </source>
</reference>
<accession>A0A7J7NS83</accession>
<dbReference type="PANTHER" id="PTHR33137">
    <property type="entry name" value="MEDIATOR OF RNA POLYMERASE II TRANSCRIPTION SUBUNIT 15A-RELATED"/>
    <property type="match status" value="1"/>
</dbReference>
<protein>
    <submittedName>
        <fullName evidence="1">Uncharacterized protein</fullName>
    </submittedName>
</protein>
<proteinExistence type="predicted"/>
<dbReference type="GO" id="GO:0003713">
    <property type="term" value="F:transcription coactivator activity"/>
    <property type="evidence" value="ECO:0007669"/>
    <property type="project" value="InterPro"/>
</dbReference>
<organism evidence="1 2">
    <name type="scientific">Kingdonia uniflora</name>
    <dbReference type="NCBI Taxonomy" id="39325"/>
    <lineage>
        <taxon>Eukaryota</taxon>
        <taxon>Viridiplantae</taxon>
        <taxon>Streptophyta</taxon>
        <taxon>Embryophyta</taxon>
        <taxon>Tracheophyta</taxon>
        <taxon>Spermatophyta</taxon>
        <taxon>Magnoliopsida</taxon>
        <taxon>Ranunculales</taxon>
        <taxon>Circaeasteraceae</taxon>
        <taxon>Kingdonia</taxon>
    </lineage>
</organism>
<evidence type="ECO:0000313" key="1">
    <source>
        <dbReference type="EMBL" id="KAF6169953.1"/>
    </source>
</evidence>
<gene>
    <name evidence="1" type="ORF">GIB67_034345</name>
</gene>
<dbReference type="AlphaFoldDB" id="A0A7J7NS83"/>
<dbReference type="OrthoDB" id="785129at2759"/>
<comment type="caution">
    <text evidence="1">The sequence shown here is derived from an EMBL/GenBank/DDBJ whole genome shotgun (WGS) entry which is preliminary data.</text>
</comment>
<sequence length="362" mass="38451">MLSSLTKAGTPLQSVNSPFVVPSPSTPLALFPLLRDPEKQISSVSSLSNVGNLGQTQAMSSLGQPQSLAIGTPGIYASPLLAEFTSLDGTTSAMVSGKSAATELPIDFLLKAVKSMSTTLGTAVSDIQSFISLSDRIAGSTPGNGSRAAIGEDLVAVTKSRMQLKNVSTHNGNSATKKMRRDTSAMPLNAASSAGSVDGLEALDSELTVTSMMERPKIEDYPCITWEICYYNFLILDISTCGCVENKLKAEEVVECYTSLYFIISRLKSSEPGHVFPEEHLTQDIGLCSWKACHSKWSNGAVGNCDDDTVVKLGGKSLLLFDFMPVVIMVGIFKEGGGREHLHAVYPLELMSVVVVEGCGGH</sequence>
<dbReference type="GO" id="GO:0031490">
    <property type="term" value="F:chromatin DNA binding"/>
    <property type="evidence" value="ECO:0007669"/>
    <property type="project" value="InterPro"/>
</dbReference>